<comment type="caution">
    <text evidence="3">The sequence shown here is derived from an EMBL/GenBank/DDBJ whole genome shotgun (WGS) entry which is preliminary data.</text>
</comment>
<reference evidence="3" key="2">
    <citation type="submission" date="2023-02" db="EMBL/GenBank/DDBJ databases">
        <authorList>
            <consortium name="DOE Joint Genome Institute"/>
            <person name="Mondo S.J."/>
            <person name="Chang Y."/>
            <person name="Wang Y."/>
            <person name="Ahrendt S."/>
            <person name="Andreopoulos W."/>
            <person name="Barry K."/>
            <person name="Beard J."/>
            <person name="Benny G.L."/>
            <person name="Blankenship S."/>
            <person name="Bonito G."/>
            <person name="Cuomo C."/>
            <person name="Desiro A."/>
            <person name="Gervers K.A."/>
            <person name="Hundley H."/>
            <person name="Kuo A."/>
            <person name="LaButti K."/>
            <person name="Lang B.F."/>
            <person name="Lipzen A."/>
            <person name="O'Donnell K."/>
            <person name="Pangilinan J."/>
            <person name="Reynolds N."/>
            <person name="Sandor L."/>
            <person name="Smith M.W."/>
            <person name="Tsang A."/>
            <person name="Grigoriev I.V."/>
            <person name="Stajich J.E."/>
            <person name="Spatafora J.W."/>
        </authorList>
    </citation>
    <scope>NUCLEOTIDE SEQUENCE</scope>
    <source>
        <strain evidence="3">RSA 2281</strain>
    </source>
</reference>
<evidence type="ECO:0000313" key="4">
    <source>
        <dbReference type="Proteomes" id="UP001209540"/>
    </source>
</evidence>
<dbReference type="SUPFAM" id="SSF52833">
    <property type="entry name" value="Thioredoxin-like"/>
    <property type="match status" value="1"/>
</dbReference>
<evidence type="ECO:0000259" key="2">
    <source>
        <dbReference type="Pfam" id="PF00578"/>
    </source>
</evidence>
<proteinExistence type="predicted"/>
<dbReference type="InterPro" id="IPR000866">
    <property type="entry name" value="AhpC/TSA"/>
</dbReference>
<dbReference type="Pfam" id="PF00578">
    <property type="entry name" value="AhpC-TSA"/>
    <property type="match status" value="1"/>
</dbReference>
<evidence type="ECO:0000313" key="3">
    <source>
        <dbReference type="EMBL" id="KAI9278204.1"/>
    </source>
</evidence>
<evidence type="ECO:0000256" key="1">
    <source>
        <dbReference type="SAM" id="MobiDB-lite"/>
    </source>
</evidence>
<dbReference type="GO" id="GO:0016491">
    <property type="term" value="F:oxidoreductase activity"/>
    <property type="evidence" value="ECO:0007669"/>
    <property type="project" value="InterPro"/>
</dbReference>
<name>A0AAD5PLX1_9FUNG</name>
<protein>
    <recommendedName>
        <fullName evidence="2">Alkyl hydroperoxide reductase subunit C/ Thiol specific antioxidant domain-containing protein</fullName>
    </recommendedName>
</protein>
<organism evidence="3 4">
    <name type="scientific">Phascolomyces articulosus</name>
    <dbReference type="NCBI Taxonomy" id="60185"/>
    <lineage>
        <taxon>Eukaryota</taxon>
        <taxon>Fungi</taxon>
        <taxon>Fungi incertae sedis</taxon>
        <taxon>Mucoromycota</taxon>
        <taxon>Mucoromycotina</taxon>
        <taxon>Mucoromycetes</taxon>
        <taxon>Mucorales</taxon>
        <taxon>Lichtheimiaceae</taxon>
        <taxon>Phascolomyces</taxon>
    </lineage>
</organism>
<feature type="region of interest" description="Disordered" evidence="1">
    <location>
        <begin position="1"/>
        <end position="24"/>
    </location>
</feature>
<dbReference type="EMBL" id="JAIXMP010000001">
    <property type="protein sequence ID" value="KAI9278204.1"/>
    <property type="molecule type" value="Genomic_DNA"/>
</dbReference>
<feature type="domain" description="Alkyl hydroperoxide reductase subunit C/ Thiol specific antioxidant" evidence="2">
    <location>
        <begin position="48"/>
        <end position="175"/>
    </location>
</feature>
<dbReference type="InterPro" id="IPR036249">
    <property type="entry name" value="Thioredoxin-like_sf"/>
</dbReference>
<dbReference type="GO" id="GO:0016209">
    <property type="term" value="F:antioxidant activity"/>
    <property type="evidence" value="ECO:0007669"/>
    <property type="project" value="InterPro"/>
</dbReference>
<dbReference type="Proteomes" id="UP001209540">
    <property type="component" value="Unassembled WGS sequence"/>
</dbReference>
<dbReference type="Gene3D" id="3.40.30.10">
    <property type="entry name" value="Glutaredoxin"/>
    <property type="match status" value="1"/>
</dbReference>
<keyword evidence="4" id="KW-1185">Reference proteome</keyword>
<dbReference type="AlphaFoldDB" id="A0AAD5PLX1"/>
<accession>A0AAD5PLX1</accession>
<gene>
    <name evidence="3" type="ORF">BDA99DRAFT_491455</name>
</gene>
<sequence length="215" mass="24514">MIGIQHNKRIRDDEEDYQSTTSTSFQQLKRRSTDYTASMTIPSKPFVHDFTLKAYTQHHGIVDLQLSKVLAEFQCAVLFCYAHDFTPQAEHDLRSIEDYAQILMKTHHAAPLALSTDHPQVHQAFASFPNGLKFKPSYPMVSDHVRLITNHLGILDQEQGCSKRAILIIDSMRNVFDAIYLQDNQPFPMTTVMSKVVSCCNHNNNSTSSHLKIHL</sequence>
<reference evidence="3" key="1">
    <citation type="journal article" date="2022" name="IScience">
        <title>Evolution of zygomycete secretomes and the origins of terrestrial fungal ecologies.</title>
        <authorList>
            <person name="Chang Y."/>
            <person name="Wang Y."/>
            <person name="Mondo S."/>
            <person name="Ahrendt S."/>
            <person name="Andreopoulos W."/>
            <person name="Barry K."/>
            <person name="Beard J."/>
            <person name="Benny G.L."/>
            <person name="Blankenship S."/>
            <person name="Bonito G."/>
            <person name="Cuomo C."/>
            <person name="Desiro A."/>
            <person name="Gervers K.A."/>
            <person name="Hundley H."/>
            <person name="Kuo A."/>
            <person name="LaButti K."/>
            <person name="Lang B.F."/>
            <person name="Lipzen A."/>
            <person name="O'Donnell K."/>
            <person name="Pangilinan J."/>
            <person name="Reynolds N."/>
            <person name="Sandor L."/>
            <person name="Smith M.E."/>
            <person name="Tsang A."/>
            <person name="Grigoriev I.V."/>
            <person name="Stajich J.E."/>
            <person name="Spatafora J.W."/>
        </authorList>
    </citation>
    <scope>NUCLEOTIDE SEQUENCE</scope>
    <source>
        <strain evidence="3">RSA 2281</strain>
    </source>
</reference>